<name>A0AAN9LW44_CANGL</name>
<organism evidence="10 11">
    <name type="scientific">Canavalia gladiata</name>
    <name type="common">Sword bean</name>
    <name type="synonym">Dolichos gladiatus</name>
    <dbReference type="NCBI Taxonomy" id="3824"/>
    <lineage>
        <taxon>Eukaryota</taxon>
        <taxon>Viridiplantae</taxon>
        <taxon>Streptophyta</taxon>
        <taxon>Embryophyta</taxon>
        <taxon>Tracheophyta</taxon>
        <taxon>Spermatophyta</taxon>
        <taxon>Magnoliopsida</taxon>
        <taxon>eudicotyledons</taxon>
        <taxon>Gunneridae</taxon>
        <taxon>Pentapetalae</taxon>
        <taxon>rosids</taxon>
        <taxon>fabids</taxon>
        <taxon>Fabales</taxon>
        <taxon>Fabaceae</taxon>
        <taxon>Papilionoideae</taxon>
        <taxon>50 kb inversion clade</taxon>
        <taxon>NPAAA clade</taxon>
        <taxon>indigoferoid/millettioid clade</taxon>
        <taxon>Phaseoleae</taxon>
        <taxon>Canavalia</taxon>
    </lineage>
</organism>
<feature type="transmembrane region" description="Helical" evidence="8">
    <location>
        <begin position="141"/>
        <end position="160"/>
    </location>
</feature>
<sequence>MDSTPSNSTVSRTAILLLRVLTFVFLLIALILIAINKLTDEDTDTKVKFSDIYVYRYMISTIVIGFAYNLLQMALSVFAVVSGNRVLAGEVGLLFDFFGDKIISYFLLSGCAAGFGFTVELRRADSSINSFTGKANASASFLLFGFLSTAIASIFTSFALPKKAN</sequence>
<dbReference type="PANTHER" id="PTHR33573">
    <property type="entry name" value="CASP-LIKE PROTEIN 4A4"/>
    <property type="match status" value="1"/>
</dbReference>
<dbReference type="InterPro" id="IPR006702">
    <property type="entry name" value="CASP_dom"/>
</dbReference>
<proteinExistence type="inferred from homology"/>
<evidence type="ECO:0000256" key="3">
    <source>
        <dbReference type="ARBA" id="ARBA00011489"/>
    </source>
</evidence>
<dbReference type="PANTHER" id="PTHR33573:SF40">
    <property type="entry name" value="CASP-LIKE PROTEIN 4D2"/>
    <property type="match status" value="1"/>
</dbReference>
<evidence type="ECO:0000256" key="2">
    <source>
        <dbReference type="ARBA" id="ARBA00007651"/>
    </source>
</evidence>
<keyword evidence="6 8" id="KW-1133">Transmembrane helix</keyword>
<evidence type="ECO:0000313" key="11">
    <source>
        <dbReference type="Proteomes" id="UP001367508"/>
    </source>
</evidence>
<keyword evidence="5 8" id="KW-0812">Transmembrane</keyword>
<evidence type="ECO:0000256" key="8">
    <source>
        <dbReference type="RuleBase" id="RU361233"/>
    </source>
</evidence>
<feature type="domain" description="Casparian strip membrane protein" evidence="9">
    <location>
        <begin position="11"/>
        <end position="147"/>
    </location>
</feature>
<gene>
    <name evidence="10" type="ORF">VNO77_21599</name>
</gene>
<evidence type="ECO:0000256" key="4">
    <source>
        <dbReference type="ARBA" id="ARBA00022475"/>
    </source>
</evidence>
<comment type="subunit">
    <text evidence="3 8">Homodimer and heterodimers.</text>
</comment>
<dbReference type="GO" id="GO:0005886">
    <property type="term" value="C:plasma membrane"/>
    <property type="evidence" value="ECO:0007669"/>
    <property type="project" value="UniProtKB-SubCell"/>
</dbReference>
<comment type="subcellular location">
    <subcellularLocation>
        <location evidence="1 8">Cell membrane</location>
        <topology evidence="1 8">Multi-pass membrane protein</topology>
    </subcellularLocation>
</comment>
<dbReference type="Proteomes" id="UP001367508">
    <property type="component" value="Unassembled WGS sequence"/>
</dbReference>
<dbReference type="AlphaFoldDB" id="A0AAN9LW44"/>
<evidence type="ECO:0000256" key="7">
    <source>
        <dbReference type="ARBA" id="ARBA00023136"/>
    </source>
</evidence>
<evidence type="ECO:0000256" key="1">
    <source>
        <dbReference type="ARBA" id="ARBA00004651"/>
    </source>
</evidence>
<keyword evidence="7 8" id="KW-0472">Membrane</keyword>
<keyword evidence="11" id="KW-1185">Reference proteome</keyword>
<keyword evidence="4 8" id="KW-1003">Cell membrane</keyword>
<comment type="similarity">
    <text evidence="2 8">Belongs to the Casparian strip membrane proteins (CASP) family.</text>
</comment>
<evidence type="ECO:0000259" key="9">
    <source>
        <dbReference type="Pfam" id="PF04535"/>
    </source>
</evidence>
<feature type="transmembrane region" description="Helical" evidence="8">
    <location>
        <begin position="57"/>
        <end position="82"/>
    </location>
</feature>
<evidence type="ECO:0000256" key="5">
    <source>
        <dbReference type="ARBA" id="ARBA00022692"/>
    </source>
</evidence>
<reference evidence="10 11" key="1">
    <citation type="submission" date="2024-01" db="EMBL/GenBank/DDBJ databases">
        <title>The genomes of 5 underutilized Papilionoideae crops provide insights into root nodulation and disease resistanc.</title>
        <authorList>
            <person name="Jiang F."/>
        </authorList>
    </citation>
    <scope>NUCLEOTIDE SEQUENCE [LARGE SCALE GENOMIC DNA]</scope>
    <source>
        <strain evidence="10">LVBAO_FW01</strain>
        <tissue evidence="10">Leaves</tissue>
    </source>
</reference>
<protein>
    <recommendedName>
        <fullName evidence="8">CASP-like protein</fullName>
    </recommendedName>
</protein>
<comment type="caution">
    <text evidence="10">The sequence shown here is derived from an EMBL/GenBank/DDBJ whole genome shotgun (WGS) entry which is preliminary data.</text>
</comment>
<evidence type="ECO:0000256" key="6">
    <source>
        <dbReference type="ARBA" id="ARBA00022989"/>
    </source>
</evidence>
<dbReference type="EMBL" id="JAYMYQ010000004">
    <property type="protein sequence ID" value="KAK7340882.1"/>
    <property type="molecule type" value="Genomic_DNA"/>
</dbReference>
<feature type="transmembrane region" description="Helical" evidence="8">
    <location>
        <begin position="102"/>
        <end position="121"/>
    </location>
</feature>
<evidence type="ECO:0000313" key="10">
    <source>
        <dbReference type="EMBL" id="KAK7340882.1"/>
    </source>
</evidence>
<feature type="transmembrane region" description="Helical" evidence="8">
    <location>
        <begin position="15"/>
        <end position="36"/>
    </location>
</feature>
<dbReference type="Pfam" id="PF04535">
    <property type="entry name" value="CASP_dom"/>
    <property type="match status" value="1"/>
</dbReference>
<accession>A0AAN9LW44</accession>